<feature type="transmembrane region" description="Helical" evidence="2">
    <location>
        <begin position="31"/>
        <end position="55"/>
    </location>
</feature>
<evidence type="ECO:0000313" key="3">
    <source>
        <dbReference type="EMBL" id="SHK39943.1"/>
    </source>
</evidence>
<keyword evidence="2" id="KW-0472">Membrane</keyword>
<dbReference type="Proteomes" id="UP000184263">
    <property type="component" value="Unassembled WGS sequence"/>
</dbReference>
<accession>A0A1M6S5E4</accession>
<evidence type="ECO:0000313" key="4">
    <source>
        <dbReference type="Proteomes" id="UP000184263"/>
    </source>
</evidence>
<evidence type="ECO:0000256" key="1">
    <source>
        <dbReference type="SAM" id="MobiDB-lite"/>
    </source>
</evidence>
<proteinExistence type="predicted"/>
<keyword evidence="2" id="KW-1133">Transmembrane helix</keyword>
<dbReference type="AlphaFoldDB" id="A0A1M6S5E4"/>
<sequence length="179" mass="21143">MYTMNIVNLFLVDEFVQIGAIEMKSKKWQKFVGGAMAGLMSFSIIGTTLAVPAYAAGYESSWSEREHREDVHKEMRRHQEKQAKLEQQRRDEQARHEEKVRQLKYEREKHEREQREKERREAWERDHRKKSAYERYREAREREEAAEAQRKHDQKVQTNRTIAAAAIGAVVGAVIAKNS</sequence>
<feature type="region of interest" description="Disordered" evidence="1">
    <location>
        <begin position="62"/>
        <end position="158"/>
    </location>
</feature>
<evidence type="ECO:0000256" key="2">
    <source>
        <dbReference type="SAM" id="Phobius"/>
    </source>
</evidence>
<feature type="compositionally biased region" description="Basic and acidic residues" evidence="1">
    <location>
        <begin position="80"/>
        <end position="155"/>
    </location>
</feature>
<protein>
    <submittedName>
        <fullName evidence="3">Uncharacterized protein</fullName>
    </submittedName>
</protein>
<feature type="compositionally biased region" description="Basic and acidic residues" evidence="1">
    <location>
        <begin position="62"/>
        <end position="73"/>
    </location>
</feature>
<organism evidence="3 4">
    <name type="scientific">Selenomonas ruminantium</name>
    <dbReference type="NCBI Taxonomy" id="971"/>
    <lineage>
        <taxon>Bacteria</taxon>
        <taxon>Bacillati</taxon>
        <taxon>Bacillota</taxon>
        <taxon>Negativicutes</taxon>
        <taxon>Selenomonadales</taxon>
        <taxon>Selenomonadaceae</taxon>
        <taxon>Selenomonas</taxon>
    </lineage>
</organism>
<dbReference type="EMBL" id="FRBC01000003">
    <property type="protein sequence ID" value="SHK39943.1"/>
    <property type="molecule type" value="Genomic_DNA"/>
</dbReference>
<gene>
    <name evidence="3" type="ORF">SAMN05216582_103123</name>
</gene>
<keyword evidence="2" id="KW-0812">Transmembrane</keyword>
<reference evidence="3 4" key="1">
    <citation type="submission" date="2016-11" db="EMBL/GenBank/DDBJ databases">
        <authorList>
            <person name="Jaros S."/>
            <person name="Januszkiewicz K."/>
            <person name="Wedrychowicz H."/>
        </authorList>
    </citation>
    <scope>NUCLEOTIDE SEQUENCE [LARGE SCALE GENOMIC DNA]</scope>
    <source>
        <strain evidence="3 4">HD4</strain>
    </source>
</reference>
<name>A0A1M6S5E4_SELRU</name>